<dbReference type="NCBIfam" id="TIGR00200">
    <property type="entry name" value="cinA_nterm"/>
    <property type="match status" value="1"/>
</dbReference>
<dbReference type="Gene3D" id="3.40.980.10">
    <property type="entry name" value="MoaB/Mog-like domain"/>
    <property type="match status" value="1"/>
</dbReference>
<dbReference type="RefSeq" id="WP_110394511.1">
    <property type="nucleotide sequence ID" value="NZ_JADIJL010000009.1"/>
</dbReference>
<dbReference type="HAMAP" id="MF_00226_B">
    <property type="entry name" value="CinA_B"/>
    <property type="match status" value="1"/>
</dbReference>
<keyword evidence="4" id="KW-1185">Reference proteome</keyword>
<dbReference type="InterPro" id="IPR050101">
    <property type="entry name" value="CinA"/>
</dbReference>
<evidence type="ECO:0000313" key="3">
    <source>
        <dbReference type="EMBL" id="PXW88677.1"/>
    </source>
</evidence>
<feature type="domain" description="MoaB/Mog" evidence="2">
    <location>
        <begin position="8"/>
        <end position="174"/>
    </location>
</feature>
<dbReference type="PANTHER" id="PTHR13939:SF0">
    <property type="entry name" value="NMN AMIDOHYDROLASE-LIKE PROTEIN YFAY"/>
    <property type="match status" value="1"/>
</dbReference>
<dbReference type="Pfam" id="PF00994">
    <property type="entry name" value="MoCF_biosynth"/>
    <property type="match status" value="1"/>
</dbReference>
<dbReference type="Gene3D" id="3.90.950.20">
    <property type="entry name" value="CinA-like"/>
    <property type="match status" value="1"/>
</dbReference>
<dbReference type="SUPFAM" id="SSF142433">
    <property type="entry name" value="CinA-like"/>
    <property type="match status" value="1"/>
</dbReference>
<comment type="caution">
    <text evidence="3">The sequence shown here is derived from an EMBL/GenBank/DDBJ whole genome shotgun (WGS) entry which is preliminary data.</text>
</comment>
<dbReference type="InterPro" id="IPR008135">
    <property type="entry name" value="Competence-induced_CinA"/>
</dbReference>
<reference evidence="3 4" key="1">
    <citation type="submission" date="2018-05" db="EMBL/GenBank/DDBJ databases">
        <title>Genomic Encyclopedia of Type Strains, Phase IV (KMG-IV): sequencing the most valuable type-strain genomes for metagenomic binning, comparative biology and taxonomic classification.</title>
        <authorList>
            <person name="Goeker M."/>
        </authorList>
    </citation>
    <scope>NUCLEOTIDE SEQUENCE [LARGE SCALE GENOMIC DNA]</scope>
    <source>
        <strain evidence="3 4">DSM 28556</strain>
    </source>
</reference>
<dbReference type="NCBIfam" id="TIGR00199">
    <property type="entry name" value="PncC_domain"/>
    <property type="match status" value="1"/>
</dbReference>
<dbReference type="Proteomes" id="UP000247978">
    <property type="component" value="Unassembled WGS sequence"/>
</dbReference>
<dbReference type="AlphaFoldDB" id="A0A2V3W303"/>
<dbReference type="InterPro" id="IPR041424">
    <property type="entry name" value="CinA_KH"/>
</dbReference>
<dbReference type="NCBIfam" id="TIGR00177">
    <property type="entry name" value="molyb_syn"/>
    <property type="match status" value="1"/>
</dbReference>
<protein>
    <recommendedName>
        <fullName evidence="1">Putative competence-damage inducible protein</fullName>
    </recommendedName>
</protein>
<dbReference type="InterPro" id="IPR008136">
    <property type="entry name" value="CinA_C"/>
</dbReference>
<evidence type="ECO:0000256" key="1">
    <source>
        <dbReference type="HAMAP-Rule" id="MF_00226"/>
    </source>
</evidence>
<gene>
    <name evidence="1" type="primary">cinA</name>
    <name evidence="3" type="ORF">DFR56_103182</name>
</gene>
<dbReference type="InterPro" id="IPR001453">
    <property type="entry name" value="MoaB/Mog_dom"/>
</dbReference>
<accession>A0A2V3W303</accession>
<dbReference type="EMBL" id="QJJQ01000003">
    <property type="protein sequence ID" value="PXW88677.1"/>
    <property type="molecule type" value="Genomic_DNA"/>
</dbReference>
<name>A0A2V3W303_9BACI</name>
<dbReference type="PANTHER" id="PTHR13939">
    <property type="entry name" value="NICOTINAMIDE-NUCLEOTIDE AMIDOHYDROLASE PNCC"/>
    <property type="match status" value="1"/>
</dbReference>
<sequence>MSKTINTEIIAVGTELLLGQIVNTNAQWISEQLALNGINTFYHTVVGDNLARLTAVFEQAQARSNVIIVTGGLGPTEDDLSREALQQFSNIPIIEEKHALQKIKQFYDMQAKPMTPNNKRQARVFKDSIILENKVGMAPGNIVDYKGVKWIFLPGVPREMKQILTDEVIPYLKKMNGEMILQSTVLRFIGIGESALEHKLQHIISTQQNPTIAPLAQKDGVTIRLTAKAKTAQQAQAMLQQTQSTILAEVGEYFYGINNESIEETVFTLLQKHHKRIASAESLTGGLFADKLVSLHGASTVFKGAIVCYDPAVKENVLHVPAEIIKTKGTVSEECAIALAKNIASLLHSSIGISFTGVAGPNEIEEKSVGTVFIGLYDENGYEHVEKCHFHGSRAQIRYRAVLKGYELLFNYLK</sequence>
<proteinExistence type="inferred from homology"/>
<evidence type="ECO:0000313" key="4">
    <source>
        <dbReference type="Proteomes" id="UP000247978"/>
    </source>
</evidence>
<dbReference type="Pfam" id="PF02464">
    <property type="entry name" value="CinA"/>
    <property type="match status" value="1"/>
</dbReference>
<organism evidence="3 4">
    <name type="scientific">Pseudogracilibacillus auburnensis</name>
    <dbReference type="NCBI Taxonomy" id="1494959"/>
    <lineage>
        <taxon>Bacteria</taxon>
        <taxon>Bacillati</taxon>
        <taxon>Bacillota</taxon>
        <taxon>Bacilli</taxon>
        <taxon>Bacillales</taxon>
        <taxon>Bacillaceae</taxon>
        <taxon>Pseudogracilibacillus</taxon>
    </lineage>
</organism>
<dbReference type="NCBIfam" id="NF001813">
    <property type="entry name" value="PRK00549.1"/>
    <property type="match status" value="1"/>
</dbReference>
<dbReference type="SMART" id="SM00852">
    <property type="entry name" value="MoCF_biosynth"/>
    <property type="match status" value="1"/>
</dbReference>
<dbReference type="InterPro" id="IPR036653">
    <property type="entry name" value="CinA-like_C"/>
</dbReference>
<evidence type="ECO:0000259" key="2">
    <source>
        <dbReference type="SMART" id="SM00852"/>
    </source>
</evidence>
<dbReference type="Gene3D" id="3.30.70.2860">
    <property type="match status" value="1"/>
</dbReference>
<dbReference type="OrthoDB" id="9801454at2"/>
<dbReference type="PIRSF" id="PIRSF006728">
    <property type="entry name" value="CinA"/>
    <property type="match status" value="1"/>
</dbReference>
<dbReference type="InterPro" id="IPR036425">
    <property type="entry name" value="MoaB/Mog-like_dom_sf"/>
</dbReference>
<dbReference type="SUPFAM" id="SSF53218">
    <property type="entry name" value="Molybdenum cofactor biosynthesis proteins"/>
    <property type="match status" value="1"/>
</dbReference>
<dbReference type="CDD" id="cd00885">
    <property type="entry name" value="cinA"/>
    <property type="match status" value="1"/>
</dbReference>
<comment type="similarity">
    <text evidence="1">Belongs to the CinA family.</text>
</comment>
<dbReference type="Pfam" id="PF18146">
    <property type="entry name" value="CinA_KH"/>
    <property type="match status" value="1"/>
</dbReference>